<keyword evidence="2" id="KW-1185">Reference proteome</keyword>
<reference evidence="1 2" key="1">
    <citation type="submission" date="2019-08" db="EMBL/GenBank/DDBJ databases">
        <title>The genome of the soybean aphid Biotype 1, its phylome, world population structure and adaptation to the North American continent.</title>
        <authorList>
            <person name="Giordano R."/>
            <person name="Donthu R.K."/>
            <person name="Hernandez A.G."/>
            <person name="Wright C.L."/>
            <person name="Zimin A.V."/>
        </authorList>
    </citation>
    <scope>NUCLEOTIDE SEQUENCE [LARGE SCALE GENOMIC DNA]</scope>
    <source>
        <tissue evidence="1">Whole aphids</tissue>
    </source>
</reference>
<protein>
    <submittedName>
        <fullName evidence="1">Uncharacterized protein</fullName>
    </submittedName>
</protein>
<gene>
    <name evidence="1" type="ORF">AGLY_004880</name>
</gene>
<dbReference type="Proteomes" id="UP000475862">
    <property type="component" value="Unassembled WGS sequence"/>
</dbReference>
<accession>A0A6G0TV57</accession>
<sequence>MFPIKNDKSSSFGFTVLACPIMLYFAGKTQDVLGESASFGSKPQYNISLPIAFKNLTRSLDKSHWQLSKAESNNKVYQLQKINKAIMQFQFYEHTEPQFLNKDLEIPQLPKHGNLNYAVSIVSIFDNGKEKTVVVSDVYSSVSFSAPNKMASSKMEAKPSFHEHHKITKELQSDEVYHGGIGLKPKHSLHKMPIKLEME</sequence>
<dbReference type="AlphaFoldDB" id="A0A6G0TV57"/>
<evidence type="ECO:0000313" key="2">
    <source>
        <dbReference type="Proteomes" id="UP000475862"/>
    </source>
</evidence>
<dbReference type="PROSITE" id="PS51257">
    <property type="entry name" value="PROKAR_LIPOPROTEIN"/>
    <property type="match status" value="1"/>
</dbReference>
<organism evidence="1 2">
    <name type="scientific">Aphis glycines</name>
    <name type="common">Soybean aphid</name>
    <dbReference type="NCBI Taxonomy" id="307491"/>
    <lineage>
        <taxon>Eukaryota</taxon>
        <taxon>Metazoa</taxon>
        <taxon>Ecdysozoa</taxon>
        <taxon>Arthropoda</taxon>
        <taxon>Hexapoda</taxon>
        <taxon>Insecta</taxon>
        <taxon>Pterygota</taxon>
        <taxon>Neoptera</taxon>
        <taxon>Paraneoptera</taxon>
        <taxon>Hemiptera</taxon>
        <taxon>Sternorrhyncha</taxon>
        <taxon>Aphidomorpha</taxon>
        <taxon>Aphidoidea</taxon>
        <taxon>Aphididae</taxon>
        <taxon>Aphidini</taxon>
        <taxon>Aphis</taxon>
        <taxon>Aphis</taxon>
    </lineage>
</organism>
<name>A0A6G0TV57_APHGL</name>
<dbReference type="EMBL" id="VYZN01000014">
    <property type="protein sequence ID" value="KAE9539628.1"/>
    <property type="molecule type" value="Genomic_DNA"/>
</dbReference>
<proteinExistence type="predicted"/>
<evidence type="ECO:0000313" key="1">
    <source>
        <dbReference type="EMBL" id="KAE9539628.1"/>
    </source>
</evidence>
<comment type="caution">
    <text evidence="1">The sequence shown here is derived from an EMBL/GenBank/DDBJ whole genome shotgun (WGS) entry which is preliminary data.</text>
</comment>